<sequence>MSNVRRLFSIIMIIAMIGALLLSGCGSKNTKQTTSSGEKNKSSQGASQETKNTNTSEVTEVTFWHSDWGVNYMNHLKATLVDTFNKTHKNVQVKLVIMPNGDGVTGFDKKITAAIAGGSPPDVLYIDRFAVGEWAAKGLIEDISDLVKRDGINADDYYKACWDETIFNGKQYAMPYITDARGLFYNKTLFKKAGLDPSSPPKTIDELDQMAEKLTVKDANGNYTQLGYVPWWDQSGGSIYDIGFRFGGKFIDDKGNLTPNDPNLVKALEWAVGYAKKYGYDKVNQMPGQLKLTRDAFSSGRLAMMYNGNFAIPSLVDPKNKVSFEWDTAPFPTVPGVDSASWGGGFSMAIPKGAKHRDAAWEFIKWATGKEGQMSVLKNFDANGNQLSAMPSVNEAYVNNWDPRYQVFVKELLPKNHYRPVTPVGQTLWNLLWDAKEKAYQGKGDPKALLDDVKKKIDAELAKPIYER</sequence>
<dbReference type="SUPFAM" id="SSF53850">
    <property type="entry name" value="Periplasmic binding protein-like II"/>
    <property type="match status" value="1"/>
</dbReference>
<keyword evidence="3" id="KW-1185">Reference proteome</keyword>
<dbReference type="OrthoDB" id="9795467at2"/>
<dbReference type="RefSeq" id="WP_073342009.1">
    <property type="nucleotide sequence ID" value="NZ_FQVH01000006.1"/>
</dbReference>
<evidence type="ECO:0000313" key="2">
    <source>
        <dbReference type="EMBL" id="SHE81796.1"/>
    </source>
</evidence>
<dbReference type="STRING" id="1121256.SAMN02746089_00836"/>
<dbReference type="Proteomes" id="UP000184088">
    <property type="component" value="Unassembled WGS sequence"/>
</dbReference>
<dbReference type="PANTHER" id="PTHR43649">
    <property type="entry name" value="ARABINOSE-BINDING PROTEIN-RELATED"/>
    <property type="match status" value="1"/>
</dbReference>
<gene>
    <name evidence="2" type="ORF">SAMN02746089_00836</name>
</gene>
<dbReference type="Gene3D" id="3.40.190.10">
    <property type="entry name" value="Periplasmic binding protein-like II"/>
    <property type="match status" value="1"/>
</dbReference>
<dbReference type="Pfam" id="PF01547">
    <property type="entry name" value="SBP_bac_1"/>
    <property type="match status" value="1"/>
</dbReference>
<dbReference type="InterPro" id="IPR050490">
    <property type="entry name" value="Bact_solute-bd_prot1"/>
</dbReference>
<accession>A0A1M4WKQ5</accession>
<name>A0A1M4WKQ5_9THEO</name>
<dbReference type="PANTHER" id="PTHR43649:SF12">
    <property type="entry name" value="DIACETYLCHITOBIOSE BINDING PROTEIN DASA"/>
    <property type="match status" value="1"/>
</dbReference>
<dbReference type="AlphaFoldDB" id="A0A1M4WKQ5"/>
<dbReference type="EMBL" id="FQVH01000006">
    <property type="protein sequence ID" value="SHE81796.1"/>
    <property type="molecule type" value="Genomic_DNA"/>
</dbReference>
<organism evidence="2 3">
    <name type="scientific">Caldanaerobius fijiensis DSM 17918</name>
    <dbReference type="NCBI Taxonomy" id="1121256"/>
    <lineage>
        <taxon>Bacteria</taxon>
        <taxon>Bacillati</taxon>
        <taxon>Bacillota</taxon>
        <taxon>Clostridia</taxon>
        <taxon>Thermoanaerobacterales</taxon>
        <taxon>Thermoanaerobacteraceae</taxon>
        <taxon>Caldanaerobius</taxon>
    </lineage>
</organism>
<protein>
    <submittedName>
        <fullName evidence="2">Extracellular solute-binding protein</fullName>
    </submittedName>
</protein>
<feature type="region of interest" description="Disordered" evidence="1">
    <location>
        <begin position="29"/>
        <end position="56"/>
    </location>
</feature>
<dbReference type="InterPro" id="IPR006059">
    <property type="entry name" value="SBP"/>
</dbReference>
<reference evidence="2 3" key="1">
    <citation type="submission" date="2016-11" db="EMBL/GenBank/DDBJ databases">
        <authorList>
            <person name="Jaros S."/>
            <person name="Januszkiewicz K."/>
            <person name="Wedrychowicz H."/>
        </authorList>
    </citation>
    <scope>NUCLEOTIDE SEQUENCE [LARGE SCALE GENOMIC DNA]</scope>
    <source>
        <strain evidence="2 3">DSM 17918</strain>
    </source>
</reference>
<dbReference type="PROSITE" id="PS51257">
    <property type="entry name" value="PROKAR_LIPOPROTEIN"/>
    <property type="match status" value="1"/>
</dbReference>
<dbReference type="CDD" id="cd14748">
    <property type="entry name" value="PBP2_UgpB"/>
    <property type="match status" value="1"/>
</dbReference>
<evidence type="ECO:0000256" key="1">
    <source>
        <dbReference type="SAM" id="MobiDB-lite"/>
    </source>
</evidence>
<evidence type="ECO:0000313" key="3">
    <source>
        <dbReference type="Proteomes" id="UP000184088"/>
    </source>
</evidence>
<proteinExistence type="predicted"/>